<dbReference type="STRING" id="329046.A0A1Y2D192"/>
<dbReference type="InterPro" id="IPR036291">
    <property type="entry name" value="NAD(P)-bd_dom_sf"/>
</dbReference>
<dbReference type="OrthoDB" id="5327538at2759"/>
<dbReference type="InterPro" id="IPR051935">
    <property type="entry name" value="HSDL2"/>
</dbReference>
<evidence type="ECO:0000256" key="2">
    <source>
        <dbReference type="ARBA" id="ARBA00004275"/>
    </source>
</evidence>
<dbReference type="NCBIfam" id="NF006133">
    <property type="entry name" value="PRK08278.1"/>
    <property type="match status" value="1"/>
</dbReference>
<keyword evidence="6" id="KW-0496">Mitochondrion</keyword>
<evidence type="ECO:0000256" key="4">
    <source>
        <dbReference type="ARBA" id="ARBA00022857"/>
    </source>
</evidence>
<keyword evidence="5" id="KW-0560">Oxidoreductase</keyword>
<comment type="subcellular location">
    <subcellularLocation>
        <location evidence="1">Mitochondrion</location>
    </subcellularLocation>
    <subcellularLocation>
        <location evidence="2">Peroxisome</location>
    </subcellularLocation>
</comment>
<dbReference type="EMBL" id="MCGO01000002">
    <property type="protein sequence ID" value="ORY52906.1"/>
    <property type="molecule type" value="Genomic_DNA"/>
</dbReference>
<evidence type="ECO:0000256" key="3">
    <source>
        <dbReference type="ARBA" id="ARBA00006484"/>
    </source>
</evidence>
<evidence type="ECO:0000313" key="9">
    <source>
        <dbReference type="EMBL" id="ORY52906.1"/>
    </source>
</evidence>
<evidence type="ECO:0000256" key="7">
    <source>
        <dbReference type="ARBA" id="ARBA00023140"/>
    </source>
</evidence>
<dbReference type="PRINTS" id="PR00081">
    <property type="entry name" value="GDHRDH"/>
</dbReference>
<comment type="caution">
    <text evidence="9">The sequence shown here is derived from an EMBL/GenBank/DDBJ whole genome shotgun (WGS) entry which is preliminary data.</text>
</comment>
<gene>
    <name evidence="9" type="ORF">BCR33DRAFT_845186</name>
</gene>
<dbReference type="PANTHER" id="PTHR42808">
    <property type="entry name" value="HYDROXYSTEROID DEHYDROGENASE-LIKE PROTEIN 2"/>
    <property type="match status" value="1"/>
</dbReference>
<dbReference type="InterPro" id="IPR002347">
    <property type="entry name" value="SDR_fam"/>
</dbReference>
<dbReference type="Gene3D" id="3.40.50.720">
    <property type="entry name" value="NAD(P)-binding Rossmann-like Domain"/>
    <property type="match status" value="1"/>
</dbReference>
<evidence type="ECO:0000256" key="5">
    <source>
        <dbReference type="ARBA" id="ARBA00023002"/>
    </source>
</evidence>
<protein>
    <recommendedName>
        <fullName evidence="8">Hydroxysteroid dehydrogenase-like protein 2</fullName>
    </recommendedName>
</protein>
<dbReference type="AlphaFoldDB" id="A0A1Y2D192"/>
<keyword evidence="10" id="KW-1185">Reference proteome</keyword>
<dbReference type="SUPFAM" id="SSF51735">
    <property type="entry name" value="NAD(P)-binding Rossmann-fold domains"/>
    <property type="match status" value="1"/>
</dbReference>
<dbReference type="GO" id="GO:0016491">
    <property type="term" value="F:oxidoreductase activity"/>
    <property type="evidence" value="ECO:0007669"/>
    <property type="project" value="UniProtKB-KW"/>
</dbReference>
<dbReference type="Pfam" id="PF00106">
    <property type="entry name" value="adh_short"/>
    <property type="match status" value="1"/>
</dbReference>
<keyword evidence="7" id="KW-0576">Peroxisome</keyword>
<dbReference type="FunFam" id="3.40.50.720:FF:000301">
    <property type="entry name" value="Hydroxysteroid dehydrogenase like 2"/>
    <property type="match status" value="1"/>
</dbReference>
<dbReference type="Proteomes" id="UP000193642">
    <property type="component" value="Unassembled WGS sequence"/>
</dbReference>
<organism evidence="9 10">
    <name type="scientific">Rhizoclosmatium globosum</name>
    <dbReference type="NCBI Taxonomy" id="329046"/>
    <lineage>
        <taxon>Eukaryota</taxon>
        <taxon>Fungi</taxon>
        <taxon>Fungi incertae sedis</taxon>
        <taxon>Chytridiomycota</taxon>
        <taxon>Chytridiomycota incertae sedis</taxon>
        <taxon>Chytridiomycetes</taxon>
        <taxon>Chytridiales</taxon>
        <taxon>Chytriomycetaceae</taxon>
        <taxon>Rhizoclosmatium</taxon>
    </lineage>
</organism>
<dbReference type="GO" id="GO:0005777">
    <property type="term" value="C:peroxisome"/>
    <property type="evidence" value="ECO:0007669"/>
    <property type="project" value="UniProtKB-SubCell"/>
</dbReference>
<keyword evidence="4" id="KW-0521">NADP</keyword>
<evidence type="ECO:0000256" key="1">
    <source>
        <dbReference type="ARBA" id="ARBA00004173"/>
    </source>
</evidence>
<sequence length="317" mass="34453">MSNDRKYEFKGKNVFISGGSRGIGLEIALKLARLGANVAIAAKTAEPHPKLPGTIYTAAKEIDAAGGRGLPLICDIRFEDQVQAAVEKTVKEFGGIDILINNASAISMTPMTETPMKKFDLMNQINGRGTYLCTLTCLPYLQESAKKGRNPHVLTLSPPLDLRPFWFENHTAYSMAKYAMSLCTLGLAGEFKLYGIAVNSLWPLTAIDTAAMNVILDPSQKTNKYRSADIMADAAAVILSQDSTQYTGNFVIDETILRQQGVTNFDVYKLDKKCPDSDLVPDFFIPEDIYSSAAAPPAKRAFVLKTIKGLAGGVSKL</sequence>
<proteinExistence type="inferred from homology"/>
<evidence type="ECO:0000256" key="8">
    <source>
        <dbReference type="ARBA" id="ARBA00040243"/>
    </source>
</evidence>
<name>A0A1Y2D192_9FUNG</name>
<dbReference type="GO" id="GO:0005739">
    <property type="term" value="C:mitochondrion"/>
    <property type="evidence" value="ECO:0007669"/>
    <property type="project" value="UniProtKB-SubCell"/>
</dbReference>
<dbReference type="CDD" id="cd09762">
    <property type="entry name" value="HSDL2_SDR_c"/>
    <property type="match status" value="1"/>
</dbReference>
<comment type="similarity">
    <text evidence="3">Belongs to the short-chain dehydrogenases/reductases (SDR) family.</text>
</comment>
<reference evidence="9 10" key="1">
    <citation type="submission" date="2016-07" db="EMBL/GenBank/DDBJ databases">
        <title>Pervasive Adenine N6-methylation of Active Genes in Fungi.</title>
        <authorList>
            <consortium name="DOE Joint Genome Institute"/>
            <person name="Mondo S.J."/>
            <person name="Dannebaum R.O."/>
            <person name="Kuo R.C."/>
            <person name="Labutti K."/>
            <person name="Haridas S."/>
            <person name="Kuo A."/>
            <person name="Salamov A."/>
            <person name="Ahrendt S.R."/>
            <person name="Lipzen A."/>
            <person name="Sullivan W."/>
            <person name="Andreopoulos W.B."/>
            <person name="Clum A."/>
            <person name="Lindquist E."/>
            <person name="Daum C."/>
            <person name="Ramamoorthy G.K."/>
            <person name="Gryganskyi A."/>
            <person name="Culley D."/>
            <person name="Magnuson J.K."/>
            <person name="James T.Y."/>
            <person name="O'Malley M.A."/>
            <person name="Stajich J.E."/>
            <person name="Spatafora J.W."/>
            <person name="Visel A."/>
            <person name="Grigoriev I.V."/>
        </authorList>
    </citation>
    <scope>NUCLEOTIDE SEQUENCE [LARGE SCALE GENOMIC DNA]</scope>
    <source>
        <strain evidence="9 10">JEL800</strain>
    </source>
</reference>
<evidence type="ECO:0000313" key="10">
    <source>
        <dbReference type="Proteomes" id="UP000193642"/>
    </source>
</evidence>
<evidence type="ECO:0000256" key="6">
    <source>
        <dbReference type="ARBA" id="ARBA00023128"/>
    </source>
</evidence>
<accession>A0A1Y2D192</accession>
<dbReference type="PANTHER" id="PTHR42808:SF3">
    <property type="entry name" value="HYDROXYSTEROID DEHYDROGENASE-LIKE PROTEIN 2"/>
    <property type="match status" value="1"/>
</dbReference>